<feature type="domain" description="OmpA-like" evidence="1">
    <location>
        <begin position="7"/>
        <end position="62"/>
    </location>
</feature>
<organism evidence="2 3">
    <name type="scientific">Cupriavidus basilensis</name>
    <dbReference type="NCBI Taxonomy" id="68895"/>
    <lineage>
        <taxon>Bacteria</taxon>
        <taxon>Pseudomonadati</taxon>
        <taxon>Pseudomonadota</taxon>
        <taxon>Betaproteobacteria</taxon>
        <taxon>Burkholderiales</taxon>
        <taxon>Burkholderiaceae</taxon>
        <taxon>Cupriavidus</taxon>
    </lineage>
</organism>
<dbReference type="InterPro" id="IPR006665">
    <property type="entry name" value="OmpA-like"/>
</dbReference>
<dbReference type="SUPFAM" id="SSF103088">
    <property type="entry name" value="OmpA-like"/>
    <property type="match status" value="1"/>
</dbReference>
<dbReference type="RefSeq" id="WP_276264028.1">
    <property type="nucleotide sequence ID" value="NZ_JARJLM010000093.1"/>
</dbReference>
<feature type="non-terminal residue" evidence="2">
    <location>
        <position position="1"/>
    </location>
</feature>
<sequence>RRREELKESQVVIVTGYAIDGSLRYADRLSIRHAESVKAYLVSLGFDGNKIYTEGKGPREAIRRVAQFFCNARISDDVD</sequence>
<keyword evidence="3" id="KW-1185">Reference proteome</keyword>
<reference evidence="2 3" key="1">
    <citation type="submission" date="2023-03" db="EMBL/GenBank/DDBJ databases">
        <title>Draft assemblies of triclosan tolerant bacteria isolated from returned activated sludge.</title>
        <authorList>
            <person name="Van Hamelsveld S."/>
        </authorList>
    </citation>
    <scope>NUCLEOTIDE SEQUENCE [LARGE SCALE GENOMIC DNA]</scope>
    <source>
        <strain evidence="2 3">GW210010_S58</strain>
    </source>
</reference>
<proteinExistence type="predicted"/>
<dbReference type="EMBL" id="JARJLM010000093">
    <property type="protein sequence ID" value="MDF3832402.1"/>
    <property type="molecule type" value="Genomic_DNA"/>
</dbReference>
<dbReference type="Pfam" id="PF00691">
    <property type="entry name" value="OmpA"/>
    <property type="match status" value="1"/>
</dbReference>
<dbReference type="Gene3D" id="3.30.1330.60">
    <property type="entry name" value="OmpA-like domain"/>
    <property type="match status" value="1"/>
</dbReference>
<accession>A0ABT6AIG5</accession>
<comment type="caution">
    <text evidence="2">The sequence shown here is derived from an EMBL/GenBank/DDBJ whole genome shotgun (WGS) entry which is preliminary data.</text>
</comment>
<dbReference type="InterPro" id="IPR036737">
    <property type="entry name" value="OmpA-like_sf"/>
</dbReference>
<protein>
    <submittedName>
        <fullName evidence="2">OmpA family protein</fullName>
    </submittedName>
</protein>
<gene>
    <name evidence="2" type="ORF">P3W85_05515</name>
</gene>
<name>A0ABT6AIG5_9BURK</name>
<dbReference type="Proteomes" id="UP001216674">
    <property type="component" value="Unassembled WGS sequence"/>
</dbReference>
<evidence type="ECO:0000259" key="1">
    <source>
        <dbReference type="Pfam" id="PF00691"/>
    </source>
</evidence>
<evidence type="ECO:0000313" key="3">
    <source>
        <dbReference type="Proteomes" id="UP001216674"/>
    </source>
</evidence>
<evidence type="ECO:0000313" key="2">
    <source>
        <dbReference type="EMBL" id="MDF3832402.1"/>
    </source>
</evidence>